<evidence type="ECO:0000256" key="1">
    <source>
        <dbReference type="SAM" id="MobiDB-lite"/>
    </source>
</evidence>
<sequence>MKRQQRTLPPEKLRALISLYHQSDTFITHENLMDKINEALVPQTNELLRRQTLMPGIEKMFEAVAERRKFSKVGPPIETSASSGVGIGHNGTWSSGRHARERKVIEALYGVDMSNPEKVKPGLELLEGVVEGLDKEAAEDAKNRS</sequence>
<dbReference type="Proteomes" id="UP000290288">
    <property type="component" value="Unassembled WGS sequence"/>
</dbReference>
<feature type="region of interest" description="Disordered" evidence="1">
    <location>
        <begin position="74"/>
        <end position="96"/>
    </location>
</feature>
<reference evidence="2 3" key="1">
    <citation type="submission" date="2019-01" db="EMBL/GenBank/DDBJ databases">
        <title>Draft genome sequence of Psathyrella aberdarensis IHI B618.</title>
        <authorList>
            <person name="Buettner E."/>
            <person name="Kellner H."/>
        </authorList>
    </citation>
    <scope>NUCLEOTIDE SEQUENCE [LARGE SCALE GENOMIC DNA]</scope>
    <source>
        <strain evidence="2 3">IHI B618</strain>
    </source>
</reference>
<keyword evidence="3" id="KW-1185">Reference proteome</keyword>
<comment type="caution">
    <text evidence="2">The sequence shown here is derived from an EMBL/GenBank/DDBJ whole genome shotgun (WGS) entry which is preliminary data.</text>
</comment>
<gene>
    <name evidence="2" type="ORF">EST38_g672</name>
</gene>
<dbReference type="AlphaFoldDB" id="A0A4Q2E1E5"/>
<protein>
    <submittedName>
        <fullName evidence="2">Uncharacterized protein</fullName>
    </submittedName>
</protein>
<accession>A0A4Q2E1E5</accession>
<organism evidence="2 3">
    <name type="scientific">Candolleomyces aberdarensis</name>
    <dbReference type="NCBI Taxonomy" id="2316362"/>
    <lineage>
        <taxon>Eukaryota</taxon>
        <taxon>Fungi</taxon>
        <taxon>Dikarya</taxon>
        <taxon>Basidiomycota</taxon>
        <taxon>Agaricomycotina</taxon>
        <taxon>Agaricomycetes</taxon>
        <taxon>Agaricomycetidae</taxon>
        <taxon>Agaricales</taxon>
        <taxon>Agaricineae</taxon>
        <taxon>Psathyrellaceae</taxon>
        <taxon>Candolleomyces</taxon>
    </lineage>
</organism>
<dbReference type="EMBL" id="SDEE01000008">
    <property type="protein sequence ID" value="RXW25195.1"/>
    <property type="molecule type" value="Genomic_DNA"/>
</dbReference>
<evidence type="ECO:0000313" key="3">
    <source>
        <dbReference type="Proteomes" id="UP000290288"/>
    </source>
</evidence>
<name>A0A4Q2E1E5_9AGAR</name>
<dbReference type="OrthoDB" id="5597211at2759"/>
<proteinExistence type="predicted"/>
<evidence type="ECO:0000313" key="2">
    <source>
        <dbReference type="EMBL" id="RXW25195.1"/>
    </source>
</evidence>